<dbReference type="EMBL" id="HBGW01000790">
    <property type="protein sequence ID" value="CAD9481902.1"/>
    <property type="molecule type" value="Transcribed_RNA"/>
</dbReference>
<keyword evidence="1" id="KW-0472">Membrane</keyword>
<evidence type="ECO:0000313" key="2">
    <source>
        <dbReference type="EMBL" id="CAD9481902.1"/>
    </source>
</evidence>
<feature type="transmembrane region" description="Helical" evidence="1">
    <location>
        <begin position="146"/>
        <end position="169"/>
    </location>
</feature>
<sequence length="394" mass="43254">MAHYCAGPPTGAPMASMVRTQYVSGPRTLPPTSRGPCMSPSMGPSAGPTMSFMDTPADYGHADGEGPPMGYMGAPIGYRHASSDAYGTFMPPAVPSKAPAGAFVHSQRRRLNIVAMAMALFVPWVLFSTLYAVLSFSLHYTEPTTTYGIVGVGFLVVLLSAFFAVDAVRRKELPDGSRRQPSWYIFICVTSLLAWVLAVGAGETNFVENLQPFYDVLNLNTYQSVDPSKMRGQQLMDAGRIIFVKEATLDLSKAMSFKNLDRYCVAPVTMSSGNESHATLANYDFWAVGTNCCTDTGEFHCGDFHNPHAHAGLRLMRDEQRAFFRLAVQQAEAAHSVKAIHPLFFTWMQDPVVELNSYQDEGFKYYTVGMFSHFVLQLFLVLCAALAFSKMGTL</sequence>
<gene>
    <name evidence="2" type="ORF">BRAN1462_LOCUS516</name>
</gene>
<dbReference type="AlphaFoldDB" id="A0A6U9A1Z2"/>
<evidence type="ECO:0000256" key="1">
    <source>
        <dbReference type="SAM" id="Phobius"/>
    </source>
</evidence>
<protein>
    <submittedName>
        <fullName evidence="2">Uncharacterized protein</fullName>
    </submittedName>
</protein>
<keyword evidence="1" id="KW-1133">Transmembrane helix</keyword>
<keyword evidence="1" id="KW-0812">Transmembrane</keyword>
<proteinExistence type="predicted"/>
<organism evidence="2">
    <name type="scientific">Zooxanthella nutricula</name>
    <dbReference type="NCBI Taxonomy" id="1333877"/>
    <lineage>
        <taxon>Eukaryota</taxon>
        <taxon>Sar</taxon>
        <taxon>Alveolata</taxon>
        <taxon>Dinophyceae</taxon>
        <taxon>Peridiniales</taxon>
        <taxon>Peridiniales incertae sedis</taxon>
        <taxon>Zooxanthella</taxon>
    </lineage>
</organism>
<reference evidence="2" key="1">
    <citation type="submission" date="2021-01" db="EMBL/GenBank/DDBJ databases">
        <authorList>
            <person name="Corre E."/>
            <person name="Pelletier E."/>
            <person name="Niang G."/>
            <person name="Scheremetjew M."/>
            <person name="Finn R."/>
            <person name="Kale V."/>
            <person name="Holt S."/>
            <person name="Cochrane G."/>
            <person name="Meng A."/>
            <person name="Brown T."/>
            <person name="Cohen L."/>
        </authorList>
    </citation>
    <scope>NUCLEOTIDE SEQUENCE</scope>
    <source>
        <strain evidence="2">RCC3387</strain>
    </source>
</reference>
<feature type="transmembrane region" description="Helical" evidence="1">
    <location>
        <begin position="365"/>
        <end position="388"/>
    </location>
</feature>
<feature type="transmembrane region" description="Helical" evidence="1">
    <location>
        <begin position="113"/>
        <end position="134"/>
    </location>
</feature>
<feature type="transmembrane region" description="Helical" evidence="1">
    <location>
        <begin position="181"/>
        <end position="202"/>
    </location>
</feature>
<name>A0A6U9A1Z2_9DINO</name>
<accession>A0A6U9A1Z2</accession>